<feature type="non-terminal residue" evidence="5">
    <location>
        <position position="1"/>
    </location>
</feature>
<keyword evidence="2" id="KW-0479">Metal-binding</keyword>
<keyword evidence="2" id="KW-0863">Zinc-finger</keyword>
<evidence type="ECO:0000313" key="6">
    <source>
        <dbReference type="Proteomes" id="UP000266841"/>
    </source>
</evidence>
<comment type="caution">
    <text evidence="5">The sequence shown here is derived from an EMBL/GenBank/DDBJ whole genome shotgun (WGS) entry which is preliminary data.</text>
</comment>
<dbReference type="Proteomes" id="UP000266841">
    <property type="component" value="Unassembled WGS sequence"/>
</dbReference>
<dbReference type="AlphaFoldDB" id="K0R3N8"/>
<feature type="region of interest" description="Disordered" evidence="3">
    <location>
        <begin position="175"/>
        <end position="243"/>
    </location>
</feature>
<protein>
    <recommendedName>
        <fullName evidence="4">RING-type domain-containing protein</fullName>
    </recommendedName>
</protein>
<feature type="compositionally biased region" description="Low complexity" evidence="3">
    <location>
        <begin position="186"/>
        <end position="196"/>
    </location>
</feature>
<dbReference type="PANTHER" id="PTHR11102">
    <property type="entry name" value="SEL-1-LIKE PROTEIN"/>
    <property type="match status" value="1"/>
</dbReference>
<dbReference type="EMBL" id="AGNL01048005">
    <property type="protein sequence ID" value="EJK46084.1"/>
    <property type="molecule type" value="Genomic_DNA"/>
</dbReference>
<keyword evidence="6" id="KW-1185">Reference proteome</keyword>
<gene>
    <name evidence="5" type="ORF">THAOC_35269</name>
</gene>
<dbReference type="OrthoDB" id="27934at2759"/>
<keyword evidence="2" id="KW-0862">Zinc</keyword>
<reference evidence="5 6" key="1">
    <citation type="journal article" date="2012" name="Genome Biol.">
        <title>Genome and low-iron response of an oceanic diatom adapted to chronic iron limitation.</title>
        <authorList>
            <person name="Lommer M."/>
            <person name="Specht M."/>
            <person name="Roy A.S."/>
            <person name="Kraemer L."/>
            <person name="Andreson R."/>
            <person name="Gutowska M.A."/>
            <person name="Wolf J."/>
            <person name="Bergner S.V."/>
            <person name="Schilhabel M.B."/>
            <person name="Klostermeier U.C."/>
            <person name="Beiko R.G."/>
            <person name="Rosenstiel P."/>
            <person name="Hippler M."/>
            <person name="Laroche J."/>
        </authorList>
    </citation>
    <scope>NUCLEOTIDE SEQUENCE [LARGE SCALE GENOMIC DNA]</scope>
    <source>
        <strain evidence="5 6">CCMP1005</strain>
    </source>
</reference>
<dbReference type="SMART" id="SM00671">
    <property type="entry name" value="SEL1"/>
    <property type="match status" value="3"/>
</dbReference>
<accession>K0R3N8</accession>
<evidence type="ECO:0000259" key="4">
    <source>
        <dbReference type="PROSITE" id="PS50089"/>
    </source>
</evidence>
<dbReference type="Gene3D" id="1.25.40.10">
    <property type="entry name" value="Tetratricopeptide repeat domain"/>
    <property type="match status" value="1"/>
</dbReference>
<feature type="domain" description="RING-type" evidence="4">
    <location>
        <begin position="321"/>
        <end position="367"/>
    </location>
</feature>
<dbReference type="Pfam" id="PF08238">
    <property type="entry name" value="Sel1"/>
    <property type="match status" value="3"/>
</dbReference>
<feature type="region of interest" description="Disordered" evidence="3">
    <location>
        <begin position="108"/>
        <end position="128"/>
    </location>
</feature>
<dbReference type="PROSITE" id="PS50089">
    <property type="entry name" value="ZF_RING_2"/>
    <property type="match status" value="1"/>
</dbReference>
<dbReference type="PANTHER" id="PTHR11102:SF160">
    <property type="entry name" value="ERAD-ASSOCIATED E3 UBIQUITIN-PROTEIN LIGASE COMPONENT HRD3"/>
    <property type="match status" value="1"/>
</dbReference>
<evidence type="ECO:0000256" key="3">
    <source>
        <dbReference type="SAM" id="MobiDB-lite"/>
    </source>
</evidence>
<dbReference type="InterPro" id="IPR011990">
    <property type="entry name" value="TPR-like_helical_dom_sf"/>
</dbReference>
<evidence type="ECO:0000256" key="2">
    <source>
        <dbReference type="PROSITE-ProRule" id="PRU00175"/>
    </source>
</evidence>
<evidence type="ECO:0000256" key="1">
    <source>
        <dbReference type="ARBA" id="ARBA00038101"/>
    </source>
</evidence>
<dbReference type="GO" id="GO:0008270">
    <property type="term" value="F:zinc ion binding"/>
    <property type="evidence" value="ECO:0007669"/>
    <property type="project" value="UniProtKB-KW"/>
</dbReference>
<sequence>DLQSEAGGSSGSSSELVFQAEDRSLPVVRHRHVLEYTYRGGGGIFRGVHFVGSASVHVLNLVPSLVGGDGTLVIRVVLAVTTLQSEAVRRRDKESTLPQALLDSRSVPRRVGGSIRPSAERRQPGVGSSTRLRNQILVSYSAIESATGLRTKFGFLKTVGIYRLEVVRLLPRPSAEVVEPPEDSSRSQSPSLLSSEKGPPRVNHVSSRGEAGVAHRPIGGPEEGRTEDIQRKDEKARREDVGRRVRTKGDLICRWLHWPRLTTDRGRRRLVLAHPLVVSQRSMSDAAAAQAGSADAESSAERNLQQRLMESGHERPDGDACPICFDLIELPMGKHSKTNVCCMKRVCNGCLLAAHRRGIHNICPFCRTFLPRDDASKLAMVQKRVNKSDAEAMNLLGYKYYHGNLGLAKNVSRAIRLWTRAAELGSVTAHHQLGVVYFYGKGVEVDKSRGIHHWQQAAMKGNVLSRHMLGFVEYKNGNYELAVQHYLISAKMGYELSLSRIKEMFKDGHANKAQYAGALLGYRDAVEEMKSPQREEAKRLGF</sequence>
<feature type="compositionally biased region" description="Basic and acidic residues" evidence="3">
    <location>
        <begin position="222"/>
        <end position="243"/>
    </location>
</feature>
<dbReference type="eggNOG" id="KOG1550">
    <property type="taxonomic scope" value="Eukaryota"/>
</dbReference>
<organism evidence="5 6">
    <name type="scientific">Thalassiosira oceanica</name>
    <name type="common">Marine diatom</name>
    <dbReference type="NCBI Taxonomy" id="159749"/>
    <lineage>
        <taxon>Eukaryota</taxon>
        <taxon>Sar</taxon>
        <taxon>Stramenopiles</taxon>
        <taxon>Ochrophyta</taxon>
        <taxon>Bacillariophyta</taxon>
        <taxon>Coscinodiscophyceae</taxon>
        <taxon>Thalassiosirophycidae</taxon>
        <taxon>Thalassiosirales</taxon>
        <taxon>Thalassiosiraceae</taxon>
        <taxon>Thalassiosira</taxon>
    </lineage>
</organism>
<dbReference type="InterPro" id="IPR050767">
    <property type="entry name" value="Sel1_AlgK"/>
</dbReference>
<name>K0R3N8_THAOC</name>
<dbReference type="SUPFAM" id="SSF57850">
    <property type="entry name" value="RING/U-box"/>
    <property type="match status" value="1"/>
</dbReference>
<dbReference type="InterPro" id="IPR001841">
    <property type="entry name" value="Znf_RING"/>
</dbReference>
<proteinExistence type="inferred from homology"/>
<dbReference type="SUPFAM" id="SSF81901">
    <property type="entry name" value="HCP-like"/>
    <property type="match status" value="1"/>
</dbReference>
<comment type="similarity">
    <text evidence="1">Belongs to the sel-1 family.</text>
</comment>
<dbReference type="InterPro" id="IPR006597">
    <property type="entry name" value="Sel1-like"/>
</dbReference>
<evidence type="ECO:0000313" key="5">
    <source>
        <dbReference type="EMBL" id="EJK46084.1"/>
    </source>
</evidence>